<name>A0ABQ5NLZ1_9BACI</name>
<accession>A0ABQ5NLZ1</accession>
<gene>
    <name evidence="1" type="ORF">LYSBPC_24980</name>
</gene>
<evidence type="ECO:0000313" key="1">
    <source>
        <dbReference type="EMBL" id="GLC89371.1"/>
    </source>
</evidence>
<sequence>MIESKAPEHDPGAIDVLVSLYHQVPSESFTEYQKGLQAGIRYALMATNQCVQGINFGEGKSGEDMLQRNKV</sequence>
<evidence type="ECO:0000313" key="2">
    <source>
        <dbReference type="Proteomes" id="UP001065593"/>
    </source>
</evidence>
<comment type="caution">
    <text evidence="1">The sequence shown here is derived from an EMBL/GenBank/DDBJ whole genome shotgun (WGS) entry which is preliminary data.</text>
</comment>
<organism evidence="1 2">
    <name type="scientific">Lysinibacillus piscis</name>
    <dbReference type="NCBI Taxonomy" id="2518931"/>
    <lineage>
        <taxon>Bacteria</taxon>
        <taxon>Bacillati</taxon>
        <taxon>Bacillota</taxon>
        <taxon>Bacilli</taxon>
        <taxon>Bacillales</taxon>
        <taxon>Bacillaceae</taxon>
        <taxon>Lysinibacillus</taxon>
    </lineage>
</organism>
<protein>
    <submittedName>
        <fullName evidence="1">Uncharacterized protein</fullName>
    </submittedName>
</protein>
<dbReference type="Proteomes" id="UP001065593">
    <property type="component" value="Unassembled WGS sequence"/>
</dbReference>
<keyword evidence="2" id="KW-1185">Reference proteome</keyword>
<reference evidence="1" key="1">
    <citation type="submission" date="2022-08" db="EMBL/GenBank/DDBJ databases">
        <title>Draft genome sequence of Lysinibacillus sp. strain KH24.</title>
        <authorList>
            <person name="Kanbe H."/>
            <person name="Itoh H."/>
        </authorList>
    </citation>
    <scope>NUCLEOTIDE SEQUENCE</scope>
    <source>
        <strain evidence="1">KH24</strain>
    </source>
</reference>
<dbReference type="EMBL" id="BRZA01000002">
    <property type="protein sequence ID" value="GLC89371.1"/>
    <property type="molecule type" value="Genomic_DNA"/>
</dbReference>
<dbReference type="RefSeq" id="WP_264989103.1">
    <property type="nucleotide sequence ID" value="NZ_BRZA01000002.1"/>
</dbReference>
<proteinExistence type="predicted"/>